<accession>A0A800N904</accession>
<comment type="caution">
    <text evidence="2">The sequence shown here is derived from an EMBL/GenBank/DDBJ whole genome shotgun (WGS) entry which is preliminary data.</text>
</comment>
<dbReference type="InterPro" id="IPR004013">
    <property type="entry name" value="PHP_dom"/>
</dbReference>
<evidence type="ECO:0000313" key="3">
    <source>
        <dbReference type="Proteomes" id="UP000465778"/>
    </source>
</evidence>
<dbReference type="GO" id="GO:0004534">
    <property type="term" value="F:5'-3' RNA exonuclease activity"/>
    <property type="evidence" value="ECO:0007669"/>
    <property type="project" value="TreeGrafter"/>
</dbReference>
<dbReference type="SMART" id="SM00481">
    <property type="entry name" value="POLIIIAc"/>
    <property type="match status" value="1"/>
</dbReference>
<proteinExistence type="predicted"/>
<dbReference type="Gene3D" id="1.10.150.650">
    <property type="match status" value="1"/>
</dbReference>
<dbReference type="Proteomes" id="UP000465778">
    <property type="component" value="Unassembled WGS sequence"/>
</dbReference>
<gene>
    <name evidence="2" type="ORF">KIS1582_3877</name>
</gene>
<dbReference type="Pfam" id="PF02811">
    <property type="entry name" value="PHP"/>
    <property type="match status" value="1"/>
</dbReference>
<dbReference type="CDD" id="cd07438">
    <property type="entry name" value="PHP_HisPPase_AMP"/>
    <property type="match status" value="1"/>
</dbReference>
<name>A0A800N904_CYTFI</name>
<dbReference type="PANTHER" id="PTHR42924">
    <property type="entry name" value="EXONUCLEASE"/>
    <property type="match status" value="1"/>
</dbReference>
<dbReference type="InterPro" id="IPR003141">
    <property type="entry name" value="Pol/His_phosphatase_N"/>
</dbReference>
<dbReference type="AlphaFoldDB" id="A0A800N904"/>
<protein>
    <submittedName>
        <fullName evidence="2">Putative metal-dependent phosphoesterase</fullName>
    </submittedName>
</protein>
<dbReference type="InterPro" id="IPR016195">
    <property type="entry name" value="Pol/histidinol_Pase-like"/>
</dbReference>
<dbReference type="GO" id="GO:0035312">
    <property type="term" value="F:5'-3' DNA exonuclease activity"/>
    <property type="evidence" value="ECO:0007669"/>
    <property type="project" value="TreeGrafter"/>
</dbReference>
<reference evidence="2 3" key="1">
    <citation type="journal article" date="2020" name="G3 (Bethesda)">
        <title>Whole Genome Sequencing and Comparative Genomics of Two Nematicidal Bacillus Strains Reveals a Wide Range of Possible Virulence Factors.</title>
        <authorList>
            <person name="Susic N."/>
            <person name="Janezic S."/>
            <person name="Rupnik M."/>
            <person name="Geric Stare B."/>
        </authorList>
    </citation>
    <scope>NUCLEOTIDE SEQUENCE [LARGE SCALE GENOMIC DNA]</scope>
    <source>
        <strain evidence="2 3">I-1582</strain>
    </source>
</reference>
<dbReference type="InterPro" id="IPR052018">
    <property type="entry name" value="PHP_domain"/>
</dbReference>
<dbReference type="EMBL" id="VDEM01000060">
    <property type="protein sequence ID" value="KAF0822337.1"/>
    <property type="molecule type" value="Genomic_DNA"/>
</dbReference>
<dbReference type="PANTHER" id="PTHR42924:SF3">
    <property type="entry name" value="POLYMERASE_HISTIDINOL PHOSPHATASE N-TERMINAL DOMAIN-CONTAINING PROTEIN"/>
    <property type="match status" value="1"/>
</dbReference>
<sequence>MIIMDLASIIKNGNFDLHLHTTASDGIYSPSKVVEMAASKGLTTIAITDHDTMLGISEAREAGLKLGMTVIPGIELSTKYKNKNIDILGYNITQSKELLETLRKMKNHRENRAQLIIDNFCQIGMQITRDDVQKFSKGDVIARPHIAKAIVEKGFAQNVQEVFDLYLADGKPCAVDKLILLPEEGIRLIHQAGGLAVLAHPVLIRDETIIEALLELPMDGIEVWHRKHSIKDSTRYKALAEKYNKVLTGGSDFHNEGHTIGEFGFHI</sequence>
<evidence type="ECO:0000259" key="1">
    <source>
        <dbReference type="SMART" id="SM00481"/>
    </source>
</evidence>
<evidence type="ECO:0000313" key="2">
    <source>
        <dbReference type="EMBL" id="KAF0822337.1"/>
    </source>
</evidence>
<dbReference type="Gene3D" id="3.20.20.140">
    <property type="entry name" value="Metal-dependent hydrolases"/>
    <property type="match status" value="1"/>
</dbReference>
<dbReference type="SUPFAM" id="SSF89550">
    <property type="entry name" value="PHP domain-like"/>
    <property type="match status" value="1"/>
</dbReference>
<feature type="domain" description="Polymerase/histidinol phosphatase N-terminal" evidence="1">
    <location>
        <begin position="15"/>
        <end position="80"/>
    </location>
</feature>
<organism evidence="2 3">
    <name type="scientific">Cytobacillus firmus</name>
    <name type="common">Bacillus firmus</name>
    <dbReference type="NCBI Taxonomy" id="1399"/>
    <lineage>
        <taxon>Bacteria</taxon>
        <taxon>Bacillati</taxon>
        <taxon>Bacillota</taxon>
        <taxon>Bacilli</taxon>
        <taxon>Bacillales</taxon>
        <taxon>Bacillaceae</taxon>
        <taxon>Cytobacillus</taxon>
    </lineage>
</organism>